<dbReference type="Gene3D" id="1.10.340.70">
    <property type="match status" value="1"/>
</dbReference>
<dbReference type="AlphaFoldDB" id="A0AA38IY04"/>
<dbReference type="PANTHER" id="PTHR47266">
    <property type="entry name" value="ENDONUCLEASE-RELATED"/>
    <property type="match status" value="1"/>
</dbReference>
<comment type="caution">
    <text evidence="3">The sequence shown here is derived from an EMBL/GenBank/DDBJ whole genome shotgun (WGS) entry which is preliminary data.</text>
</comment>
<dbReference type="InterPro" id="IPR041588">
    <property type="entry name" value="Integrase_H2C2"/>
</dbReference>
<sequence>MPPQVHIVDFFPANFHGGQRREDEHKATAILKTTSTRHLVPPLQVVEPSHTFETTQPLPSSSRSEGPAAPKISCGAESLVGPAPPQICDLPGLSGDFSLIFQGLMERFYQQMSAATTAAAPAAMTTSFLPMPTFQPEDFLLTFGGEPEEDPELFIESLEAYFLEVGPMSHRHQVLAAHRQLRGVAARRNKHYARQDACIADLWRRLRSEFGTENNFSELVAVFTSSLYNRQEDIDVYVTRQLQLYRRLFPDGPEQRLIQQLIRQMPVSIRAALAVRKYDSVEEFCRTTRRVLDISADDGTEPAENWHPPRGASPPRRPPPPGGPVPQFPPDIYAAPMLLPEHMRVANQQPEPEAEVDQPATPSRELYLQAGPTLQPESEAEADQQAVSPAEPRLQVQCGVPAEPTPTTEADQQAVPPAEPLLQVQCGVPAEPTPTTEADQQVVPPAEPLHQVRPSNYVTTATISLQDVVKSAQITDPEVADMICRLRRITREGPEARGDVGFAKNYVVDGGILWRRGDQRRLYVPDIARPAVFRAFHDSVDAGHPAPEKTVRVIARHYAWPSMDDDVRRLVNTCRTCAGTTDGPHKQKGPPRTYLPNRPAPRVRERPQLATPSQNRHQDVVQTQRASWSGDGPGVNVTELGWNKKTFHSDDAL</sequence>
<keyword evidence="4" id="KW-1185">Reference proteome</keyword>
<organism evidence="3 4">
    <name type="scientific">Zophobas morio</name>
    <dbReference type="NCBI Taxonomy" id="2755281"/>
    <lineage>
        <taxon>Eukaryota</taxon>
        <taxon>Metazoa</taxon>
        <taxon>Ecdysozoa</taxon>
        <taxon>Arthropoda</taxon>
        <taxon>Hexapoda</taxon>
        <taxon>Insecta</taxon>
        <taxon>Pterygota</taxon>
        <taxon>Neoptera</taxon>
        <taxon>Endopterygota</taxon>
        <taxon>Coleoptera</taxon>
        <taxon>Polyphaga</taxon>
        <taxon>Cucujiformia</taxon>
        <taxon>Tenebrionidae</taxon>
        <taxon>Zophobas</taxon>
    </lineage>
</organism>
<accession>A0AA38IY04</accession>
<feature type="region of interest" description="Disordered" evidence="1">
    <location>
        <begin position="47"/>
        <end position="76"/>
    </location>
</feature>
<evidence type="ECO:0000259" key="2">
    <source>
        <dbReference type="Pfam" id="PF17921"/>
    </source>
</evidence>
<feature type="compositionally biased region" description="Polar residues" evidence="1">
    <location>
        <begin position="51"/>
        <end position="64"/>
    </location>
</feature>
<reference evidence="3" key="1">
    <citation type="journal article" date="2023" name="G3 (Bethesda)">
        <title>Whole genome assemblies of Zophobas morio and Tenebrio molitor.</title>
        <authorList>
            <person name="Kaur S."/>
            <person name="Stinson S.A."/>
            <person name="diCenzo G.C."/>
        </authorList>
    </citation>
    <scope>NUCLEOTIDE SEQUENCE</scope>
    <source>
        <strain evidence="3">QUZm001</strain>
    </source>
</reference>
<name>A0AA38IY04_9CUCU</name>
<dbReference type="Pfam" id="PF17921">
    <property type="entry name" value="Integrase_H2C2"/>
    <property type="match status" value="1"/>
</dbReference>
<evidence type="ECO:0000256" key="1">
    <source>
        <dbReference type="SAM" id="MobiDB-lite"/>
    </source>
</evidence>
<evidence type="ECO:0000313" key="3">
    <source>
        <dbReference type="EMBL" id="KAJ3665325.1"/>
    </source>
</evidence>
<protein>
    <recommendedName>
        <fullName evidence="2">Integrase zinc-binding domain-containing protein</fullName>
    </recommendedName>
</protein>
<feature type="compositionally biased region" description="Polar residues" evidence="1">
    <location>
        <begin position="610"/>
        <end position="627"/>
    </location>
</feature>
<feature type="domain" description="Integrase zinc-binding" evidence="2">
    <location>
        <begin position="524"/>
        <end position="578"/>
    </location>
</feature>
<feature type="region of interest" description="Disordered" evidence="1">
    <location>
        <begin position="295"/>
        <end position="332"/>
    </location>
</feature>
<dbReference type="Proteomes" id="UP001168821">
    <property type="component" value="Unassembled WGS sequence"/>
</dbReference>
<dbReference type="EMBL" id="JALNTZ010000001">
    <property type="protein sequence ID" value="KAJ3665325.1"/>
    <property type="molecule type" value="Genomic_DNA"/>
</dbReference>
<feature type="region of interest" description="Disordered" evidence="1">
    <location>
        <begin position="374"/>
        <end position="393"/>
    </location>
</feature>
<gene>
    <name evidence="3" type="ORF">Zmor_000825</name>
</gene>
<dbReference type="FunFam" id="1.10.340.70:FF:000001">
    <property type="entry name" value="Retrovirus-related Pol polyprotein from transposon gypsy-like Protein"/>
    <property type="match status" value="1"/>
</dbReference>
<dbReference type="InterPro" id="IPR052160">
    <property type="entry name" value="Gypsy_RT_Integrase-like"/>
</dbReference>
<feature type="compositionally biased region" description="Pro residues" evidence="1">
    <location>
        <begin position="311"/>
        <end position="329"/>
    </location>
</feature>
<feature type="region of interest" description="Disordered" evidence="1">
    <location>
        <begin position="577"/>
        <end position="637"/>
    </location>
</feature>
<proteinExistence type="predicted"/>
<evidence type="ECO:0000313" key="4">
    <source>
        <dbReference type="Proteomes" id="UP001168821"/>
    </source>
</evidence>